<dbReference type="PRINTS" id="PR01839">
    <property type="entry name" value="RAD23PROTEIN"/>
</dbReference>
<comment type="caution">
    <text evidence="17">The sequence shown here is derived from an EMBL/GenBank/DDBJ whole genome shotgun (WGS) entry which is preliminary data.</text>
</comment>
<feature type="compositionally biased region" description="Polar residues" evidence="12">
    <location>
        <begin position="552"/>
        <end position="575"/>
    </location>
</feature>
<dbReference type="Pfam" id="PF09280">
    <property type="entry name" value="XPC-binding"/>
    <property type="match status" value="1"/>
</dbReference>
<evidence type="ECO:0000256" key="5">
    <source>
        <dbReference type="ARBA" id="ARBA00022692"/>
    </source>
</evidence>
<evidence type="ECO:0000256" key="8">
    <source>
        <dbReference type="ARBA" id="ARBA00022989"/>
    </source>
</evidence>
<evidence type="ECO:0000313" key="17">
    <source>
        <dbReference type="EMBL" id="CAH8321356.1"/>
    </source>
</evidence>
<dbReference type="FunFam" id="1.10.8.10:FF:000002">
    <property type="entry name" value="UV excision repair protein RAD23 homolog"/>
    <property type="match status" value="1"/>
</dbReference>
<feature type="transmembrane region" description="Helical" evidence="13">
    <location>
        <begin position="79"/>
        <end position="101"/>
    </location>
</feature>
<feature type="transmembrane region" description="Helical" evidence="13">
    <location>
        <begin position="278"/>
        <end position="300"/>
    </location>
</feature>
<comment type="subcellular location">
    <subcellularLocation>
        <location evidence="2">Membrane</location>
        <topology evidence="2">Multi-pass membrane protein</topology>
    </subcellularLocation>
    <subcellularLocation>
        <location evidence="1">Nucleus</location>
    </subcellularLocation>
</comment>
<feature type="transmembrane region" description="Helical" evidence="13">
    <location>
        <begin position="147"/>
        <end position="167"/>
    </location>
</feature>
<sequence length="796" mass="87292">MWAASCLASCCAACACDACRTVVSSISRRSARIAYCGLFALSLIVSWILREVAAPLMEKLPWINQFHKTPDREWFETDAVLRVSLGNFVFFSILSVMMVGVKTQKDPRDGIHHGGWMMKVICWFVLVILMFFVPNEVISFYESMSKFGAGFFLLVQVVLLLDFVHGWNDTWVGYDEQFWYAALLVVSLVCYLATFVFSGLLFHWFTPSGHDCGLNTFFIVMTLIFVFVFAVVVLHPAVGGSILPASVISFYCMYLCYSGLASEPRDYECNGLHNHSKAVSTGTMTIGLLTTVLSVVYSAVRAGSSTTLLSSPDSPRAEKPLLPLDGKAEDKEEKEQKKPVTYSYAFFHIIFSLASMYSAMLLTGWSTSVGESGKLVDVGWPSVWVRVVTSWATAGLFIWSLVAPILFPDQRSFRSLCNLPLSPDSPERRLVQFVDMKLTVKTLKGSHFEIRVLPTDTIMAVKKNIEDSQSKDNYPCGQQLLIHNGKVLKDETTLVENNVTEEGFLVVMLSKSKTASSAGPSSAQPTSTATTTTTSSAMPASPSTTQSVPVPASNSTLAQSDNNAQTASTLASGGSTEQMVQQIMEMGGGSWDKETVTRALRAAYNNPERAVDYLYSGIPERETVPVTNMSGVGSGADLAAPPASGGPNSSPLDLFPQEAEAGAGELGTLDFLRGNDQFQQLRSMVNSNPQILQPMLQELGKQNPQLLRLIQENQAEFLQLINEPYEGSDGDMDILDQPEQEMPHAVNVTPAEQEAIQRLEAMGFDRALVIEAFLACDRNEELAANYLLENSADFED</sequence>
<dbReference type="FunFam" id="1.10.10.540:FF:000001">
    <property type="entry name" value="UV excision repair protein RAD23 B"/>
    <property type="match status" value="1"/>
</dbReference>
<dbReference type="InterPro" id="IPR000626">
    <property type="entry name" value="Ubiquitin-like_dom"/>
</dbReference>
<evidence type="ECO:0000256" key="13">
    <source>
        <dbReference type="SAM" id="Phobius"/>
    </source>
</evidence>
<dbReference type="SUPFAM" id="SSF101238">
    <property type="entry name" value="XPC-binding domain"/>
    <property type="match status" value="1"/>
</dbReference>
<evidence type="ECO:0000256" key="2">
    <source>
        <dbReference type="ARBA" id="ARBA00004141"/>
    </source>
</evidence>
<evidence type="ECO:0000256" key="9">
    <source>
        <dbReference type="ARBA" id="ARBA00023136"/>
    </source>
</evidence>
<dbReference type="SMART" id="SM00165">
    <property type="entry name" value="UBA"/>
    <property type="match status" value="2"/>
</dbReference>
<dbReference type="Gene3D" id="1.10.8.10">
    <property type="entry name" value="DNA helicase RuvA subunit, C-terminal domain"/>
    <property type="match status" value="2"/>
</dbReference>
<feature type="compositionally biased region" description="Low complexity" evidence="12">
    <location>
        <begin position="639"/>
        <end position="651"/>
    </location>
</feature>
<keyword evidence="14" id="KW-0732">Signal</keyword>
<feature type="domain" description="Ubiquitin-like" evidence="16">
    <location>
        <begin position="436"/>
        <end position="514"/>
    </location>
</feature>
<dbReference type="AlphaFoldDB" id="A0ABC8JC41"/>
<evidence type="ECO:0000256" key="10">
    <source>
        <dbReference type="ARBA" id="ARBA00023204"/>
    </source>
</evidence>
<dbReference type="InterPro" id="IPR015360">
    <property type="entry name" value="XPC-bd"/>
</dbReference>
<dbReference type="Gene3D" id="1.10.10.540">
    <property type="entry name" value="XPC-binding domain"/>
    <property type="match status" value="1"/>
</dbReference>
<comment type="similarity">
    <text evidence="4">Belongs to the RAD23 family.</text>
</comment>
<dbReference type="NCBIfam" id="TIGR00601">
    <property type="entry name" value="rad23"/>
    <property type="match status" value="1"/>
</dbReference>
<dbReference type="EMBL" id="CAKOAT010096043">
    <property type="protein sequence ID" value="CAH8321356.1"/>
    <property type="molecule type" value="Genomic_DNA"/>
</dbReference>
<dbReference type="InterPro" id="IPR006636">
    <property type="entry name" value="STI1_HS-bd"/>
</dbReference>
<keyword evidence="5 13" id="KW-0812">Transmembrane</keyword>
<dbReference type="InterPro" id="IPR036353">
    <property type="entry name" value="XPC-bd_sf"/>
</dbReference>
<feature type="transmembrane region" description="Helical" evidence="13">
    <location>
        <begin position="383"/>
        <end position="407"/>
    </location>
</feature>
<keyword evidence="9 13" id="KW-0472">Membrane</keyword>
<dbReference type="FunFam" id="1.10.8.10:FF:000003">
    <property type="entry name" value="UV excision repair protein RAD23 homolog"/>
    <property type="match status" value="1"/>
</dbReference>
<dbReference type="PROSITE" id="PS50053">
    <property type="entry name" value="UBIQUITIN_2"/>
    <property type="match status" value="1"/>
</dbReference>
<keyword evidence="11" id="KW-0539">Nucleus</keyword>
<dbReference type="GO" id="GO:0070628">
    <property type="term" value="F:proteasome binding"/>
    <property type="evidence" value="ECO:0007669"/>
    <property type="project" value="UniProtKB-ARBA"/>
</dbReference>
<dbReference type="InterPro" id="IPR015940">
    <property type="entry name" value="UBA"/>
</dbReference>
<proteinExistence type="inferred from homology"/>
<dbReference type="Proteomes" id="UP001642260">
    <property type="component" value="Unassembled WGS sequence"/>
</dbReference>
<evidence type="ECO:0000259" key="15">
    <source>
        <dbReference type="PROSITE" id="PS50030"/>
    </source>
</evidence>
<dbReference type="PANTHER" id="PTHR10383">
    <property type="entry name" value="SERINE INCORPORATOR"/>
    <property type="match status" value="1"/>
</dbReference>
<evidence type="ECO:0000256" key="3">
    <source>
        <dbReference type="ARBA" id="ARBA00006665"/>
    </source>
</evidence>
<keyword evidence="18" id="KW-1185">Reference proteome</keyword>
<keyword evidence="6" id="KW-0677">Repeat</keyword>
<feature type="transmembrane region" description="Helical" evidence="13">
    <location>
        <begin position="342"/>
        <end position="362"/>
    </location>
</feature>
<dbReference type="InterPro" id="IPR005016">
    <property type="entry name" value="TDE1/TMS"/>
</dbReference>
<feature type="domain" description="UBA" evidence="15">
    <location>
        <begin position="750"/>
        <end position="790"/>
    </location>
</feature>
<dbReference type="GO" id="GO:0005737">
    <property type="term" value="C:cytoplasm"/>
    <property type="evidence" value="ECO:0007669"/>
    <property type="project" value="UniProtKB-ARBA"/>
</dbReference>
<feature type="compositionally biased region" description="Basic and acidic residues" evidence="12">
    <location>
        <begin position="326"/>
        <end position="335"/>
    </location>
</feature>
<feature type="chain" id="PRO_5044764191" description="Ubiquitin receptor RAD23" evidence="14">
    <location>
        <begin position="19"/>
        <end position="796"/>
    </location>
</feature>
<feature type="compositionally biased region" description="Low complexity" evidence="12">
    <location>
        <begin position="305"/>
        <end position="314"/>
    </location>
</feature>
<dbReference type="GO" id="GO:0005634">
    <property type="term" value="C:nucleus"/>
    <property type="evidence" value="ECO:0007669"/>
    <property type="project" value="UniProtKB-SubCell"/>
</dbReference>
<reference evidence="17 18" key="1">
    <citation type="submission" date="2022-03" db="EMBL/GenBank/DDBJ databases">
        <authorList>
            <person name="Macdonald S."/>
            <person name="Ahmed S."/>
            <person name="Newling K."/>
        </authorList>
    </citation>
    <scope>NUCLEOTIDE SEQUENCE [LARGE SCALE GENOMIC DNA]</scope>
</reference>
<feature type="transmembrane region" description="Helical" evidence="13">
    <location>
        <begin position="240"/>
        <end position="257"/>
    </location>
</feature>
<evidence type="ECO:0000256" key="6">
    <source>
        <dbReference type="ARBA" id="ARBA00022737"/>
    </source>
</evidence>
<feature type="domain" description="UBA" evidence="15">
    <location>
        <begin position="574"/>
        <end position="617"/>
    </location>
</feature>
<feature type="transmembrane region" description="Helical" evidence="13">
    <location>
        <begin position="214"/>
        <end position="234"/>
    </location>
</feature>
<dbReference type="CDD" id="cd14382">
    <property type="entry name" value="UBA2_RAD23_plant"/>
    <property type="match status" value="1"/>
</dbReference>
<dbReference type="InterPro" id="IPR029071">
    <property type="entry name" value="Ubiquitin-like_domsf"/>
</dbReference>
<dbReference type="Pfam" id="PF00627">
    <property type="entry name" value="UBA"/>
    <property type="match status" value="2"/>
</dbReference>
<feature type="transmembrane region" description="Helical" evidence="13">
    <location>
        <begin position="179"/>
        <end position="202"/>
    </location>
</feature>
<organism evidence="17 18">
    <name type="scientific">Eruca vesicaria subsp. sativa</name>
    <name type="common">Garden rocket</name>
    <name type="synonym">Eruca sativa</name>
    <dbReference type="NCBI Taxonomy" id="29727"/>
    <lineage>
        <taxon>Eukaryota</taxon>
        <taxon>Viridiplantae</taxon>
        <taxon>Streptophyta</taxon>
        <taxon>Embryophyta</taxon>
        <taxon>Tracheophyta</taxon>
        <taxon>Spermatophyta</taxon>
        <taxon>Magnoliopsida</taxon>
        <taxon>eudicotyledons</taxon>
        <taxon>Gunneridae</taxon>
        <taxon>Pentapetalae</taxon>
        <taxon>rosids</taxon>
        <taxon>malvids</taxon>
        <taxon>Brassicales</taxon>
        <taxon>Brassicaceae</taxon>
        <taxon>Brassiceae</taxon>
        <taxon>Eruca</taxon>
    </lineage>
</organism>
<evidence type="ECO:0000256" key="11">
    <source>
        <dbReference type="ARBA" id="ARBA00023242"/>
    </source>
</evidence>
<feature type="transmembrane region" description="Helical" evidence="13">
    <location>
        <begin position="116"/>
        <end position="135"/>
    </location>
</feature>
<dbReference type="FunFam" id="3.10.20.90:FF:000069">
    <property type="entry name" value="UV excision repair protein RAD23"/>
    <property type="match status" value="1"/>
</dbReference>
<evidence type="ECO:0000259" key="16">
    <source>
        <dbReference type="PROSITE" id="PS50053"/>
    </source>
</evidence>
<accession>A0ABC8JC41</accession>
<dbReference type="CDD" id="cd01805">
    <property type="entry name" value="Ubl_Rad23"/>
    <property type="match status" value="1"/>
</dbReference>
<evidence type="ECO:0000256" key="14">
    <source>
        <dbReference type="SAM" id="SignalP"/>
    </source>
</evidence>
<feature type="region of interest" description="Disordered" evidence="12">
    <location>
        <begin position="515"/>
        <end position="575"/>
    </location>
</feature>
<dbReference type="SUPFAM" id="SSF54236">
    <property type="entry name" value="Ubiquitin-like"/>
    <property type="match status" value="1"/>
</dbReference>
<dbReference type="Pfam" id="PF00240">
    <property type="entry name" value="ubiquitin"/>
    <property type="match status" value="1"/>
</dbReference>
<dbReference type="Gene3D" id="3.10.20.90">
    <property type="entry name" value="Phosphatidylinositol 3-kinase Catalytic Subunit, Chain A, domain 1"/>
    <property type="match status" value="1"/>
</dbReference>
<keyword evidence="10" id="KW-0234">DNA repair</keyword>
<dbReference type="InterPro" id="IPR004806">
    <property type="entry name" value="Rad23"/>
</dbReference>
<evidence type="ECO:0000256" key="12">
    <source>
        <dbReference type="SAM" id="MobiDB-lite"/>
    </source>
</evidence>
<keyword evidence="8 13" id="KW-1133">Transmembrane helix</keyword>
<feature type="compositionally biased region" description="Low complexity" evidence="12">
    <location>
        <begin position="515"/>
        <end position="547"/>
    </location>
</feature>
<dbReference type="PROSITE" id="PS50030">
    <property type="entry name" value="UBA"/>
    <property type="match status" value="2"/>
</dbReference>
<name>A0ABC8JC41_ERUVS</name>
<comment type="similarity">
    <text evidence="3">Belongs to the TDE1 family.</text>
</comment>
<feature type="region of interest" description="Disordered" evidence="12">
    <location>
        <begin position="305"/>
        <end position="335"/>
    </location>
</feature>
<evidence type="ECO:0000313" key="18">
    <source>
        <dbReference type="Proteomes" id="UP001642260"/>
    </source>
</evidence>
<dbReference type="SUPFAM" id="SSF46934">
    <property type="entry name" value="UBA-like"/>
    <property type="match status" value="2"/>
</dbReference>
<evidence type="ECO:0000256" key="7">
    <source>
        <dbReference type="ARBA" id="ARBA00022763"/>
    </source>
</evidence>
<feature type="transmembrane region" description="Helical" evidence="13">
    <location>
        <begin position="31"/>
        <end position="49"/>
    </location>
</feature>
<dbReference type="SMART" id="SM00727">
    <property type="entry name" value="STI1"/>
    <property type="match status" value="1"/>
</dbReference>
<dbReference type="Pfam" id="PF03348">
    <property type="entry name" value="Serinc"/>
    <property type="match status" value="1"/>
</dbReference>
<dbReference type="PANTHER" id="PTHR10383:SF54">
    <property type="entry name" value="SERINC-DOMAIN CONTAINING SERINE AND SPHINGOLIPID BIOSYNTHESIS PROTEIN"/>
    <property type="match status" value="1"/>
</dbReference>
<evidence type="ECO:0000256" key="1">
    <source>
        <dbReference type="ARBA" id="ARBA00004123"/>
    </source>
</evidence>
<dbReference type="GO" id="GO:0016020">
    <property type="term" value="C:membrane"/>
    <property type="evidence" value="ECO:0007669"/>
    <property type="project" value="UniProtKB-SubCell"/>
</dbReference>
<dbReference type="InterPro" id="IPR009060">
    <property type="entry name" value="UBA-like_sf"/>
</dbReference>
<dbReference type="GO" id="GO:0006281">
    <property type="term" value="P:DNA repair"/>
    <property type="evidence" value="ECO:0007669"/>
    <property type="project" value="UniProtKB-KW"/>
</dbReference>
<dbReference type="GO" id="GO:0031593">
    <property type="term" value="F:polyubiquitin modification-dependent protein binding"/>
    <property type="evidence" value="ECO:0007669"/>
    <property type="project" value="UniProtKB-ARBA"/>
</dbReference>
<evidence type="ECO:0000256" key="4">
    <source>
        <dbReference type="ARBA" id="ARBA00009878"/>
    </source>
</evidence>
<gene>
    <name evidence="17" type="ORF">ERUC_LOCUS9329</name>
</gene>
<feature type="region of interest" description="Disordered" evidence="12">
    <location>
        <begin position="628"/>
        <end position="652"/>
    </location>
</feature>
<dbReference type="SMART" id="SM00213">
    <property type="entry name" value="UBQ"/>
    <property type="match status" value="1"/>
</dbReference>
<protein>
    <recommendedName>
        <fullName evidence="19">Ubiquitin receptor RAD23</fullName>
    </recommendedName>
</protein>
<keyword evidence="7" id="KW-0227">DNA damage</keyword>
<feature type="signal peptide" evidence="14">
    <location>
        <begin position="1"/>
        <end position="18"/>
    </location>
</feature>
<evidence type="ECO:0008006" key="19">
    <source>
        <dbReference type="Google" id="ProtNLM"/>
    </source>
</evidence>